<proteinExistence type="predicted"/>
<reference evidence="2" key="2">
    <citation type="submission" date="2021-01" db="EMBL/GenBank/DDBJ databases">
        <authorList>
            <person name="Schikora-Tamarit M.A."/>
        </authorList>
    </citation>
    <scope>NUCLEOTIDE SEQUENCE</scope>
    <source>
        <strain evidence="2">CBS2887</strain>
    </source>
</reference>
<feature type="chain" id="PRO_5040334424" evidence="1">
    <location>
        <begin position="20"/>
        <end position="110"/>
    </location>
</feature>
<dbReference type="Proteomes" id="UP000774326">
    <property type="component" value="Unassembled WGS sequence"/>
</dbReference>
<organism evidence="2 3">
    <name type="scientific">Wickerhamomyces pijperi</name>
    <name type="common">Yeast</name>
    <name type="synonym">Pichia pijperi</name>
    <dbReference type="NCBI Taxonomy" id="599730"/>
    <lineage>
        <taxon>Eukaryota</taxon>
        <taxon>Fungi</taxon>
        <taxon>Dikarya</taxon>
        <taxon>Ascomycota</taxon>
        <taxon>Saccharomycotina</taxon>
        <taxon>Saccharomycetes</taxon>
        <taxon>Phaffomycetales</taxon>
        <taxon>Wickerhamomycetaceae</taxon>
        <taxon>Wickerhamomyces</taxon>
    </lineage>
</organism>
<protein>
    <submittedName>
        <fullName evidence="2">Uncharacterized protein</fullName>
    </submittedName>
</protein>
<gene>
    <name evidence="2" type="ORF">WICPIJ_009363</name>
</gene>
<accession>A0A9P8PN20</accession>
<dbReference type="EMBL" id="JAEUBG010005432">
    <property type="protein sequence ID" value="KAH3675107.1"/>
    <property type="molecule type" value="Genomic_DNA"/>
</dbReference>
<keyword evidence="3" id="KW-1185">Reference proteome</keyword>
<evidence type="ECO:0000313" key="3">
    <source>
        <dbReference type="Proteomes" id="UP000774326"/>
    </source>
</evidence>
<comment type="caution">
    <text evidence="2">The sequence shown here is derived from an EMBL/GenBank/DDBJ whole genome shotgun (WGS) entry which is preliminary data.</text>
</comment>
<evidence type="ECO:0000313" key="2">
    <source>
        <dbReference type="EMBL" id="KAH3675107.1"/>
    </source>
</evidence>
<evidence type="ECO:0000256" key="1">
    <source>
        <dbReference type="SAM" id="SignalP"/>
    </source>
</evidence>
<keyword evidence="1" id="KW-0732">Signal</keyword>
<sequence>MCATCSGLILRILVFGILSFPNDLLKANEPAFVPLWSVRSIRIKYVAQVAKSHLPSAETSRFLMASPMAGIKDLARIPSLSYNLISPLLEATAMNPLAVVPNELKSFLVA</sequence>
<name>A0A9P8PN20_WICPI</name>
<reference evidence="2" key="1">
    <citation type="journal article" date="2021" name="Open Biol.">
        <title>Shared evolutionary footprints suggest mitochondrial oxidative damage underlies multiple complex I losses in fungi.</title>
        <authorList>
            <person name="Schikora-Tamarit M.A."/>
            <person name="Marcet-Houben M."/>
            <person name="Nosek J."/>
            <person name="Gabaldon T."/>
        </authorList>
    </citation>
    <scope>NUCLEOTIDE SEQUENCE</scope>
    <source>
        <strain evidence="2">CBS2887</strain>
    </source>
</reference>
<feature type="signal peptide" evidence="1">
    <location>
        <begin position="1"/>
        <end position="19"/>
    </location>
</feature>
<dbReference type="AlphaFoldDB" id="A0A9P8PN20"/>